<dbReference type="EMBL" id="JABSTV010001250">
    <property type="protein sequence ID" value="KAH7956866.1"/>
    <property type="molecule type" value="Genomic_DNA"/>
</dbReference>
<dbReference type="GO" id="GO:0071897">
    <property type="term" value="P:DNA biosynthetic process"/>
    <property type="evidence" value="ECO:0007669"/>
    <property type="project" value="UniProtKB-ARBA"/>
</dbReference>
<dbReference type="VEuPathDB" id="VectorBase:RSAN_033898"/>
<evidence type="ECO:0000313" key="4">
    <source>
        <dbReference type="EMBL" id="KAH7956866.1"/>
    </source>
</evidence>
<dbReference type="PANTHER" id="PTHR47027:SF20">
    <property type="entry name" value="REVERSE TRANSCRIPTASE-LIKE PROTEIN WITH RNA-DIRECTED DNA POLYMERASE DOMAIN"/>
    <property type="match status" value="1"/>
</dbReference>
<evidence type="ECO:0008006" key="6">
    <source>
        <dbReference type="Google" id="ProtNLM"/>
    </source>
</evidence>
<dbReference type="PANTHER" id="PTHR47027">
    <property type="entry name" value="REVERSE TRANSCRIPTASE DOMAIN-CONTAINING PROTEIN"/>
    <property type="match status" value="1"/>
</dbReference>
<feature type="domain" description="Endonuclease/exonuclease/phosphatase" evidence="3">
    <location>
        <begin position="97"/>
        <end position="313"/>
    </location>
</feature>
<evidence type="ECO:0000259" key="2">
    <source>
        <dbReference type="Pfam" id="PF00078"/>
    </source>
</evidence>
<evidence type="ECO:0000313" key="5">
    <source>
        <dbReference type="Proteomes" id="UP000821837"/>
    </source>
</evidence>
<dbReference type="GO" id="GO:0003824">
    <property type="term" value="F:catalytic activity"/>
    <property type="evidence" value="ECO:0007669"/>
    <property type="project" value="InterPro"/>
</dbReference>
<feature type="compositionally biased region" description="Polar residues" evidence="1">
    <location>
        <begin position="14"/>
        <end position="39"/>
    </location>
</feature>
<evidence type="ECO:0000259" key="3">
    <source>
        <dbReference type="Pfam" id="PF03372"/>
    </source>
</evidence>
<dbReference type="Gene3D" id="3.60.10.10">
    <property type="entry name" value="Endonuclease/exonuclease/phosphatase"/>
    <property type="match status" value="1"/>
</dbReference>
<keyword evidence="5" id="KW-1185">Reference proteome</keyword>
<dbReference type="InterPro" id="IPR005135">
    <property type="entry name" value="Endo/exonuclease/phosphatase"/>
</dbReference>
<dbReference type="SUPFAM" id="SSF56672">
    <property type="entry name" value="DNA/RNA polymerases"/>
    <property type="match status" value="1"/>
</dbReference>
<sequence>MEREVEERIPSQLGDGNSQPGACTNGRGTTQAERWQGTQAYVGFPGANGTGMEVDCGQSGERKAQGQQTRCLPQGRRRRRGPRKKASSQAEKVGFLNMQGGRTEQKWGELVKIMHEEHFALMAVAETHLRDQEVPPSDTGFAWEGCNRQNGERRGGGLGCMWRLPQQWTRIKAECSEHMWLSGNIAGRRIALAVVYLWTGAQMQKNTEICQCLRGDVEDVRREAEIIIMGDFNAHLEDLDGRTDANGRLLQELACSAGLVIANLTEKCCGMTTWSVRDQQSCIDYCLLSESLYEHLQGMVIDEDGKGNLASDHNRIQLIFKGGFQQGRSQRPAVSARPNEKALQQMAAEVEEHADTLESYDILVEELRRALKEWKPGTGRRRGLKPWWNGEVAEAIRHRQEASRAHRHLSRGGDTEAILRAWDVYRTRKLEAATLVQSCIRAVNQRFMADLKSAGKQAPQRFWRYIKRQDRPTPQRILRQASDGEDKTGKECLPLLEKWIESLQQRCDMEGVPINAEGPYTWPVAEEQTSADLRMAPTDREIKRAMKRVDAGTAPGCDGLPMSLIKALGPKAREKVGECVAEALLGMAEEDLGLLQAIYRDVVAEAEWEGHRTKPLAMPRGLRQGCPLSPVIFMVYVAGVVQHLERSGCGYTMVHSECGRQVTSHIPTLVYADDFALLAGSAEELQGLLDICAKEMSRLRLRFSPTKCVVMTWGRSEVPQDTTWRLQDNDIHRSAATKYLGVRLTAGADYLSAHEKELRARAARYKGILCRRALWSYNRYEVMRALWKMVAVPGLTYANAVLCLSTGVREFLERRQREIGRLALGVHKHTPVEAIQGEMGWSSFTAREAVAKAGYENRLVRLPEQNVARRMLVHTTFAGRSTRWTRRTAALRRRFGLPAVFGESKRGGED</sequence>
<dbReference type="AlphaFoldDB" id="A0A9D4PW84"/>
<dbReference type="Pfam" id="PF00078">
    <property type="entry name" value="RVT_1"/>
    <property type="match status" value="1"/>
</dbReference>
<name>A0A9D4PW84_RHISA</name>
<protein>
    <recommendedName>
        <fullName evidence="6">Reverse transcriptase domain-containing protein</fullName>
    </recommendedName>
</protein>
<dbReference type="Proteomes" id="UP000821837">
    <property type="component" value="Unassembled WGS sequence"/>
</dbReference>
<dbReference type="InterPro" id="IPR000477">
    <property type="entry name" value="RT_dom"/>
</dbReference>
<reference evidence="4" key="2">
    <citation type="submission" date="2021-09" db="EMBL/GenBank/DDBJ databases">
        <authorList>
            <person name="Jia N."/>
            <person name="Wang J."/>
            <person name="Shi W."/>
            <person name="Du L."/>
            <person name="Sun Y."/>
            <person name="Zhan W."/>
            <person name="Jiang J."/>
            <person name="Wang Q."/>
            <person name="Zhang B."/>
            <person name="Ji P."/>
            <person name="Sakyi L.B."/>
            <person name="Cui X."/>
            <person name="Yuan T."/>
            <person name="Jiang B."/>
            <person name="Yang W."/>
            <person name="Lam T.T.-Y."/>
            <person name="Chang Q."/>
            <person name="Ding S."/>
            <person name="Wang X."/>
            <person name="Zhu J."/>
            <person name="Ruan X."/>
            <person name="Zhao L."/>
            <person name="Wei J."/>
            <person name="Que T."/>
            <person name="Du C."/>
            <person name="Cheng J."/>
            <person name="Dai P."/>
            <person name="Han X."/>
            <person name="Huang E."/>
            <person name="Gao Y."/>
            <person name="Liu J."/>
            <person name="Shao H."/>
            <person name="Ye R."/>
            <person name="Li L."/>
            <person name="Wei W."/>
            <person name="Wang X."/>
            <person name="Wang C."/>
            <person name="Huo Q."/>
            <person name="Li W."/>
            <person name="Guo W."/>
            <person name="Chen H."/>
            <person name="Chen S."/>
            <person name="Zhou L."/>
            <person name="Zhou L."/>
            <person name="Ni X."/>
            <person name="Tian J."/>
            <person name="Zhou Y."/>
            <person name="Sheng Y."/>
            <person name="Liu T."/>
            <person name="Pan Y."/>
            <person name="Xia L."/>
            <person name="Li J."/>
            <person name="Zhao F."/>
            <person name="Cao W."/>
        </authorList>
    </citation>
    <scope>NUCLEOTIDE SEQUENCE</scope>
    <source>
        <strain evidence="4">Rsan-2018</strain>
        <tissue evidence="4">Larvae</tissue>
    </source>
</reference>
<feature type="domain" description="Reverse transcriptase" evidence="2">
    <location>
        <begin position="607"/>
        <end position="744"/>
    </location>
</feature>
<dbReference type="VEuPathDB" id="VectorBase:RSAN_029187"/>
<dbReference type="InterPro" id="IPR043502">
    <property type="entry name" value="DNA/RNA_pol_sf"/>
</dbReference>
<accession>A0A9D4PW84</accession>
<reference evidence="4" key="1">
    <citation type="journal article" date="2020" name="Cell">
        <title>Large-Scale Comparative Analyses of Tick Genomes Elucidate Their Genetic Diversity and Vector Capacities.</title>
        <authorList>
            <consortium name="Tick Genome and Microbiome Consortium (TIGMIC)"/>
            <person name="Jia N."/>
            <person name="Wang J."/>
            <person name="Shi W."/>
            <person name="Du L."/>
            <person name="Sun Y."/>
            <person name="Zhan W."/>
            <person name="Jiang J.F."/>
            <person name="Wang Q."/>
            <person name="Zhang B."/>
            <person name="Ji P."/>
            <person name="Bell-Sakyi L."/>
            <person name="Cui X.M."/>
            <person name="Yuan T.T."/>
            <person name="Jiang B.G."/>
            <person name="Yang W.F."/>
            <person name="Lam T.T."/>
            <person name="Chang Q.C."/>
            <person name="Ding S.J."/>
            <person name="Wang X.J."/>
            <person name="Zhu J.G."/>
            <person name="Ruan X.D."/>
            <person name="Zhao L."/>
            <person name="Wei J.T."/>
            <person name="Ye R.Z."/>
            <person name="Que T.C."/>
            <person name="Du C.H."/>
            <person name="Zhou Y.H."/>
            <person name="Cheng J.X."/>
            <person name="Dai P.F."/>
            <person name="Guo W.B."/>
            <person name="Han X.H."/>
            <person name="Huang E.J."/>
            <person name="Li L.F."/>
            <person name="Wei W."/>
            <person name="Gao Y.C."/>
            <person name="Liu J.Z."/>
            <person name="Shao H.Z."/>
            <person name="Wang X."/>
            <person name="Wang C.C."/>
            <person name="Yang T.C."/>
            <person name="Huo Q.B."/>
            <person name="Li W."/>
            <person name="Chen H.Y."/>
            <person name="Chen S.E."/>
            <person name="Zhou L.G."/>
            <person name="Ni X.B."/>
            <person name="Tian J.H."/>
            <person name="Sheng Y."/>
            <person name="Liu T."/>
            <person name="Pan Y.S."/>
            <person name="Xia L.Y."/>
            <person name="Li J."/>
            <person name="Zhao F."/>
            <person name="Cao W.C."/>
        </authorList>
    </citation>
    <scope>NUCLEOTIDE SEQUENCE</scope>
    <source>
        <strain evidence="4">Rsan-2018</strain>
    </source>
</reference>
<gene>
    <name evidence="4" type="ORF">HPB52_013023</name>
</gene>
<comment type="caution">
    <text evidence="4">The sequence shown here is derived from an EMBL/GenBank/DDBJ whole genome shotgun (WGS) entry which is preliminary data.</text>
</comment>
<feature type="compositionally biased region" description="Basic residues" evidence="1">
    <location>
        <begin position="75"/>
        <end position="86"/>
    </location>
</feature>
<dbReference type="SUPFAM" id="SSF56219">
    <property type="entry name" value="DNase I-like"/>
    <property type="match status" value="1"/>
</dbReference>
<organism evidence="4 5">
    <name type="scientific">Rhipicephalus sanguineus</name>
    <name type="common">Brown dog tick</name>
    <name type="synonym">Ixodes sanguineus</name>
    <dbReference type="NCBI Taxonomy" id="34632"/>
    <lineage>
        <taxon>Eukaryota</taxon>
        <taxon>Metazoa</taxon>
        <taxon>Ecdysozoa</taxon>
        <taxon>Arthropoda</taxon>
        <taxon>Chelicerata</taxon>
        <taxon>Arachnida</taxon>
        <taxon>Acari</taxon>
        <taxon>Parasitiformes</taxon>
        <taxon>Ixodida</taxon>
        <taxon>Ixodoidea</taxon>
        <taxon>Ixodidae</taxon>
        <taxon>Rhipicephalinae</taxon>
        <taxon>Rhipicephalus</taxon>
        <taxon>Rhipicephalus</taxon>
    </lineage>
</organism>
<dbReference type="InterPro" id="IPR036691">
    <property type="entry name" value="Endo/exonu/phosph_ase_sf"/>
</dbReference>
<evidence type="ECO:0000256" key="1">
    <source>
        <dbReference type="SAM" id="MobiDB-lite"/>
    </source>
</evidence>
<dbReference type="Pfam" id="PF03372">
    <property type="entry name" value="Exo_endo_phos"/>
    <property type="match status" value="1"/>
</dbReference>
<feature type="region of interest" description="Disordered" evidence="1">
    <location>
        <begin position="1"/>
        <end position="90"/>
    </location>
</feature>
<dbReference type="VEuPathDB" id="VectorBase:RSAN_047934"/>
<proteinExistence type="predicted"/>